<feature type="compositionally biased region" description="Polar residues" evidence="7">
    <location>
        <begin position="39"/>
        <end position="53"/>
    </location>
</feature>
<feature type="compositionally biased region" description="Low complexity" evidence="7">
    <location>
        <begin position="122"/>
        <end position="131"/>
    </location>
</feature>
<dbReference type="SUPFAM" id="SSF47473">
    <property type="entry name" value="EF-hand"/>
    <property type="match status" value="1"/>
</dbReference>
<feature type="region of interest" description="Disordered" evidence="7">
    <location>
        <begin position="1142"/>
        <end position="1166"/>
    </location>
</feature>
<feature type="compositionally biased region" description="Polar residues" evidence="7">
    <location>
        <begin position="1220"/>
        <end position="1243"/>
    </location>
</feature>
<dbReference type="PRINTS" id="PR00390">
    <property type="entry name" value="PHPHLIPASEC"/>
</dbReference>
<feature type="compositionally biased region" description="Low complexity" evidence="7">
    <location>
        <begin position="913"/>
        <end position="923"/>
    </location>
</feature>
<dbReference type="EC" id="3.1.4.11" evidence="1 6"/>
<dbReference type="InParanoid" id="A0A0D1CR16"/>
<dbReference type="InterPro" id="IPR035892">
    <property type="entry name" value="C2_domain_sf"/>
</dbReference>
<dbReference type="SMART" id="SM00148">
    <property type="entry name" value="PLCXc"/>
    <property type="match status" value="1"/>
</dbReference>
<comment type="catalytic activity">
    <reaction evidence="6">
        <text>a 1,2-diacyl-sn-glycero-3-phospho-(1D-myo-inositol-4,5-bisphosphate) + H2O = 1D-myo-inositol 1,4,5-trisphosphate + a 1,2-diacyl-sn-glycerol + H(+)</text>
        <dbReference type="Rhea" id="RHEA:33179"/>
        <dbReference type="ChEBI" id="CHEBI:15377"/>
        <dbReference type="ChEBI" id="CHEBI:15378"/>
        <dbReference type="ChEBI" id="CHEBI:17815"/>
        <dbReference type="ChEBI" id="CHEBI:58456"/>
        <dbReference type="ChEBI" id="CHEBI:203600"/>
        <dbReference type="EC" id="3.1.4.11"/>
    </reaction>
</comment>
<organism evidence="10 11">
    <name type="scientific">Mycosarcoma maydis</name>
    <name type="common">Corn smut fungus</name>
    <name type="synonym">Ustilago maydis</name>
    <dbReference type="NCBI Taxonomy" id="5270"/>
    <lineage>
        <taxon>Eukaryota</taxon>
        <taxon>Fungi</taxon>
        <taxon>Dikarya</taxon>
        <taxon>Basidiomycota</taxon>
        <taxon>Ustilaginomycotina</taxon>
        <taxon>Ustilaginomycetes</taxon>
        <taxon>Ustilaginales</taxon>
        <taxon>Ustilaginaceae</taxon>
        <taxon>Mycosarcoma</taxon>
    </lineage>
</organism>
<feature type="region of interest" description="Disordered" evidence="7">
    <location>
        <begin position="941"/>
        <end position="985"/>
    </location>
</feature>
<evidence type="ECO:0000313" key="10">
    <source>
        <dbReference type="EMBL" id="KIS69003.1"/>
    </source>
</evidence>
<feature type="region of interest" description="Disordered" evidence="7">
    <location>
        <begin position="148"/>
        <end position="279"/>
    </location>
</feature>
<dbReference type="Pfam" id="PF00387">
    <property type="entry name" value="PI-PLC-Y"/>
    <property type="match status" value="1"/>
</dbReference>
<dbReference type="GeneID" id="23563584"/>
<dbReference type="SUPFAM" id="SSF51695">
    <property type="entry name" value="PLC-like phosphodiesterases"/>
    <property type="match status" value="1"/>
</dbReference>
<dbReference type="InterPro" id="IPR001711">
    <property type="entry name" value="PLipase_C_Pinositol-sp_Y"/>
</dbReference>
<dbReference type="InterPro" id="IPR000008">
    <property type="entry name" value="C2_dom"/>
</dbReference>
<dbReference type="SUPFAM" id="SSF50729">
    <property type="entry name" value="PH domain-like"/>
    <property type="match status" value="1"/>
</dbReference>
<gene>
    <name evidence="10" type="ORF">UMAG_02982</name>
</gene>
<feature type="compositionally biased region" description="Low complexity" evidence="7">
    <location>
        <begin position="263"/>
        <end position="276"/>
    </location>
</feature>
<feature type="region of interest" description="Disordered" evidence="7">
    <location>
        <begin position="24"/>
        <end position="55"/>
    </location>
</feature>
<protein>
    <recommendedName>
        <fullName evidence="1 6">Phosphoinositide phospholipase C</fullName>
        <ecNumber evidence="1 6">3.1.4.11</ecNumber>
    </recommendedName>
</protein>
<keyword evidence="3 6" id="KW-0442">Lipid degradation</keyword>
<feature type="domain" description="PI-PLC Y-box" evidence="8">
    <location>
        <begin position="993"/>
        <end position="1114"/>
    </location>
</feature>
<evidence type="ECO:0000256" key="3">
    <source>
        <dbReference type="ARBA" id="ARBA00022963"/>
    </source>
</evidence>
<dbReference type="GO" id="GO:0048015">
    <property type="term" value="P:phosphatidylinositol-mediated signaling"/>
    <property type="evidence" value="ECO:0000318"/>
    <property type="project" value="GO_Central"/>
</dbReference>
<feature type="domain" description="EF-hand" evidence="9">
    <location>
        <begin position="445"/>
        <end position="480"/>
    </location>
</feature>
<dbReference type="FunCoup" id="A0A0D1CR16">
    <property type="interactions" value="114"/>
</dbReference>
<feature type="region of interest" description="Disordered" evidence="7">
    <location>
        <begin position="122"/>
        <end position="141"/>
    </location>
</feature>
<feature type="compositionally biased region" description="Polar residues" evidence="7">
    <location>
        <begin position="530"/>
        <end position="549"/>
    </location>
</feature>
<dbReference type="Gene3D" id="2.60.40.150">
    <property type="entry name" value="C2 domain"/>
    <property type="match status" value="2"/>
</dbReference>
<reference evidence="10 11" key="1">
    <citation type="journal article" date="2006" name="Nature">
        <title>Insights from the genome of the biotrophic fungal plant pathogen Ustilago maydis.</title>
        <authorList>
            <person name="Kamper J."/>
            <person name="Kahmann R."/>
            <person name="Bolker M."/>
            <person name="Ma L.J."/>
            <person name="Brefort T."/>
            <person name="Saville B.J."/>
            <person name="Banuett F."/>
            <person name="Kronstad J.W."/>
            <person name="Gold S.E."/>
            <person name="Muller O."/>
            <person name="Perlin M.H."/>
            <person name="Wosten H.A."/>
            <person name="de Vries R."/>
            <person name="Ruiz-Herrera J."/>
            <person name="Reynaga-Pena C.G."/>
            <person name="Snetselaar K."/>
            <person name="McCann M."/>
            <person name="Perez-Martin J."/>
            <person name="Feldbrugge M."/>
            <person name="Basse C.W."/>
            <person name="Steinberg G."/>
            <person name="Ibeas J.I."/>
            <person name="Holloman W."/>
            <person name="Guzman P."/>
            <person name="Farman M."/>
            <person name="Stajich J.E."/>
            <person name="Sentandreu R."/>
            <person name="Gonzalez-Prieto J.M."/>
            <person name="Kennell J.C."/>
            <person name="Molina L."/>
            <person name="Schirawski J."/>
            <person name="Mendoza-Mendoza A."/>
            <person name="Greilinger D."/>
            <person name="Munch K."/>
            <person name="Rossel N."/>
            <person name="Scherer M."/>
            <person name="Vranes M."/>
            <person name="Ladendorf O."/>
            <person name="Vincon V."/>
            <person name="Fuchs U."/>
            <person name="Sandrock B."/>
            <person name="Meng S."/>
            <person name="Ho E.C."/>
            <person name="Cahill M.J."/>
            <person name="Boyce K.J."/>
            <person name="Klose J."/>
            <person name="Klosterman S.J."/>
            <person name="Deelstra H.J."/>
            <person name="Ortiz-Castellanos L."/>
            <person name="Li W."/>
            <person name="Sanchez-Alonso P."/>
            <person name="Schreier P.H."/>
            <person name="Hauser-Hahn I."/>
            <person name="Vaupel M."/>
            <person name="Koopmann E."/>
            <person name="Friedrich G."/>
            <person name="Voss H."/>
            <person name="Schluter T."/>
            <person name="Margolis J."/>
            <person name="Platt D."/>
            <person name="Swimmer C."/>
            <person name="Gnirke A."/>
            <person name="Chen F."/>
            <person name="Vysotskaia V."/>
            <person name="Mannhaupt G."/>
            <person name="Guldener U."/>
            <person name="Munsterkotter M."/>
            <person name="Haase D."/>
            <person name="Oesterheld M."/>
            <person name="Mewes H.W."/>
            <person name="Mauceli E.W."/>
            <person name="DeCaprio D."/>
            <person name="Wade C.M."/>
            <person name="Butler J."/>
            <person name="Young S."/>
            <person name="Jaffe D.B."/>
            <person name="Calvo S."/>
            <person name="Nusbaum C."/>
            <person name="Galagan J."/>
            <person name="Birren B.W."/>
        </authorList>
    </citation>
    <scope>NUCLEOTIDE SEQUENCE [LARGE SCALE GENOMIC DNA]</scope>
    <source>
        <strain evidence="11">DSM 14603 / FGSC 9021 / UM521</strain>
    </source>
</reference>
<feature type="region of interest" description="Disordered" evidence="7">
    <location>
        <begin position="1363"/>
        <end position="1382"/>
    </location>
</feature>
<dbReference type="RefSeq" id="XP_011389374.1">
    <property type="nucleotide sequence ID" value="XM_011391072.1"/>
</dbReference>
<sequence>MSASDRHAASDRAAGRSVRSWLRSLLQGPSDQHADRGTYASSQGSAVVSSTGPASVGTDMISFHHTFEDVERPSFAPPPRSFSGGSSNGSLSYDAAAKRTLAQPIATPRAGAAHSSTNLLSANSLATSPSPSASPPKSPRIARTLTSSVASLTDRLHHQRRASETYRRMRSGSTSAEVDSQQIVLSRSLSKTLDRDSPLLASPSAISENEPVSSPPPTHLSHDSQLSPTGSLANPSDSNRYGPETSGVRRSDSSGTTTAIGESLSPSQSSAGAAPSTCEASHELLLPEGEQMLKVTHKKVKPRTFKLDPDRGQILWESKKNNRVNLESIREVRFGPSAASYRTSLNISSAHESRWLTIIYQNNGIYKALHLIALSDQSLSRWRASLLHLQSLRRELLGAVGASSSLENRRHLWMRHHWKDADESNDEKLSIEEVILLCRRLGIESNKAHLRRCFNLADWRNRGFLDFQDFQHFVSLLKQRADIETIFAAWADQPLEQPLEQLRRGSGVTKDDHDLRGQAPELEGSPALSDASSVDTQSCPAPSVMQTSRVMGPEPCRTQAMSIDSFRRFIREEQGNHNFSNGQIDDLFHRHCNSRLSSSHHADAPTERAQMDYDGFLDFLSSSDNPPLLDQLPLFSTIVSNPVDATVLGRPPCSGSIDAVEYSDTQQCSQQQDTDANQCPQQRTPSRAFANTTDELIAAGASDSMANTRKVAAHLRKSTIQHDMTRPLSEYYISSSHNTYLVGGQWKGDSTVEGYIRALLQGARSVELDCWDGPNNVPQITHGRTLTSRVPFQDVISAIARYAFVTSPYPLILSLEVHADPPQQEVMARILIDTLGEMLLSQPIDSQTLPGSTDELPSPEKLKFKVLVKAKNVAAADGHQALPLPKAADGLALSAKQKDGTDVIPTMVLEPPTSATDTTSTTDSEIESRLTSAKQLVCRVTRRSHRVQATSAGQAGYRSGDASDDGTAKASYETPGNGSRSSKATKKMMSTALASLLIYTIGVKCRGFNKKESYATQHMVSLSEKTALKMIRDPISNEALIKHNRSHLTRIYPSMMSFARLHASRNFVPLDMWAAGCQLVALNWQTTDLGFELNQAMFSRNGRCGYVLKPAALRTKEHGKTLQGKVVRFQLDLRIVSAQQLPKKNKAGASKDKDKDKGHSYHDNREPIDPFVVVSLLTPGCWGKQPKGLLQKASTPREAKELPLSPAPPVDHCEAAPDSVIQTRQTSVSEQSSGDGTIAAASSHTDKRLQHSADVGSSSEPSPGPQRAKSSAKTTALAPTHLLRTPTVKGNGFSPEWHTHMSVLIDVPAGASNELAALVEASKASQGAALTYPELERLSRGLLDLCFVRFEVFDDDLDDDVAEEQATSRTTRGSEDTLAPTPSISTAVVESGSRLSLNPTAAIRQSNTEAAADDDAGSKAGSETSSTSSTSSIDAESVAAYSVSVGALQQGYRHLPLYDHQLSQFLFSTLFVHSRLRLVGLVDGVAPGKQS</sequence>
<dbReference type="PANTHER" id="PTHR10336">
    <property type="entry name" value="PHOSPHOINOSITIDE-SPECIFIC PHOSPHOLIPASE C FAMILY PROTEIN"/>
    <property type="match status" value="1"/>
</dbReference>
<evidence type="ECO:0000256" key="6">
    <source>
        <dbReference type="RuleBase" id="RU361133"/>
    </source>
</evidence>
<dbReference type="OMA" id="VPQITHG"/>
<evidence type="ECO:0000256" key="2">
    <source>
        <dbReference type="ARBA" id="ARBA00022801"/>
    </source>
</evidence>
<dbReference type="GO" id="GO:0005509">
    <property type="term" value="F:calcium ion binding"/>
    <property type="evidence" value="ECO:0007669"/>
    <property type="project" value="InterPro"/>
</dbReference>
<dbReference type="Gene3D" id="2.30.29.30">
    <property type="entry name" value="Pleckstrin-homology domain (PH domain)/Phosphotyrosine-binding domain (PTB)"/>
    <property type="match status" value="1"/>
</dbReference>
<evidence type="ECO:0000259" key="8">
    <source>
        <dbReference type="PROSITE" id="PS50008"/>
    </source>
</evidence>
<name>A0A0D1CR16_MYCMD</name>
<dbReference type="EMBL" id="CM003146">
    <property type="protein sequence ID" value="KIS69003.1"/>
    <property type="molecule type" value="Genomic_DNA"/>
</dbReference>
<dbReference type="SMART" id="SM00239">
    <property type="entry name" value="C2"/>
    <property type="match status" value="1"/>
</dbReference>
<feature type="compositionally biased region" description="Polar residues" evidence="7">
    <location>
        <begin position="223"/>
        <end position="239"/>
    </location>
</feature>
<dbReference type="KEGG" id="uma:UMAG_02982"/>
<evidence type="ECO:0000256" key="1">
    <source>
        <dbReference type="ARBA" id="ARBA00012368"/>
    </source>
</evidence>
<dbReference type="InterPro" id="IPR037755">
    <property type="entry name" value="Plc1_PH"/>
</dbReference>
<dbReference type="PROSITE" id="PS50007">
    <property type="entry name" value="PIPLC_X_DOMAIN"/>
    <property type="match status" value="1"/>
</dbReference>
<dbReference type="eggNOG" id="KOG0169">
    <property type="taxonomic scope" value="Eukaryota"/>
</dbReference>
<proteinExistence type="predicted"/>
<dbReference type="CDD" id="cd08598">
    <property type="entry name" value="PI-PLC1c_yeast"/>
    <property type="match status" value="1"/>
</dbReference>
<dbReference type="PROSITE" id="PS50222">
    <property type="entry name" value="EF_HAND_2"/>
    <property type="match status" value="1"/>
</dbReference>
<dbReference type="Gene3D" id="1.10.238.10">
    <property type="entry name" value="EF-hand"/>
    <property type="match status" value="2"/>
</dbReference>
<dbReference type="InterPro" id="IPR017946">
    <property type="entry name" value="PLC-like_Pdiesterase_TIM-brl"/>
</dbReference>
<feature type="compositionally biased region" description="Basic and acidic residues" evidence="7">
    <location>
        <begin position="1149"/>
        <end position="1166"/>
    </location>
</feature>
<evidence type="ECO:0000313" key="11">
    <source>
        <dbReference type="Proteomes" id="UP000000561"/>
    </source>
</evidence>
<dbReference type="GO" id="GO:0016042">
    <property type="term" value="P:lipid catabolic process"/>
    <property type="evidence" value="ECO:0007669"/>
    <property type="project" value="UniProtKB-KW"/>
</dbReference>
<dbReference type="Gene3D" id="3.20.20.190">
    <property type="entry name" value="Phosphatidylinositol (PI) phosphodiesterase"/>
    <property type="match status" value="1"/>
</dbReference>
<dbReference type="InterPro" id="IPR011993">
    <property type="entry name" value="PH-like_dom_sf"/>
</dbReference>
<dbReference type="InterPro" id="IPR000909">
    <property type="entry name" value="PLipase_C_PInositol-sp_X_dom"/>
</dbReference>
<dbReference type="InterPro" id="IPR002048">
    <property type="entry name" value="EF_hand_dom"/>
</dbReference>
<keyword evidence="11" id="KW-1185">Reference proteome</keyword>
<dbReference type="GO" id="GO:0004435">
    <property type="term" value="F:phosphatidylinositol-4,5-bisphosphate phospholipase C activity"/>
    <property type="evidence" value="ECO:0000318"/>
    <property type="project" value="GO_Central"/>
</dbReference>
<dbReference type="VEuPathDB" id="FungiDB:UMAG_02982"/>
<feature type="region of interest" description="Disordered" evidence="7">
    <location>
        <begin position="1188"/>
        <end position="1293"/>
    </location>
</feature>
<keyword evidence="5" id="KW-0807">Transducer</keyword>
<dbReference type="STRING" id="237631.A0A0D1CR16"/>
<evidence type="ECO:0000256" key="4">
    <source>
        <dbReference type="ARBA" id="ARBA00023098"/>
    </source>
</evidence>
<dbReference type="Pfam" id="PF00388">
    <property type="entry name" value="PI-PLC-X"/>
    <property type="match status" value="1"/>
</dbReference>
<feature type="region of interest" description="Disordered" evidence="7">
    <location>
        <begin position="1407"/>
        <end position="1431"/>
    </location>
</feature>
<evidence type="ECO:0000256" key="7">
    <source>
        <dbReference type="SAM" id="MobiDB-lite"/>
    </source>
</evidence>
<dbReference type="Proteomes" id="UP000000561">
    <property type="component" value="Chromosome 7"/>
</dbReference>
<evidence type="ECO:0000256" key="5">
    <source>
        <dbReference type="ARBA" id="ARBA00023224"/>
    </source>
</evidence>
<keyword evidence="2 6" id="KW-0378">Hydrolase</keyword>
<dbReference type="InterPro" id="IPR001192">
    <property type="entry name" value="PI-PLC_fam"/>
</dbReference>
<dbReference type="CDD" id="cd13360">
    <property type="entry name" value="PH_PLC_fungal"/>
    <property type="match status" value="1"/>
</dbReference>
<dbReference type="InterPro" id="IPR011992">
    <property type="entry name" value="EF-hand-dom_pair"/>
</dbReference>
<keyword evidence="4 6" id="KW-0443">Lipid metabolism</keyword>
<accession>A0A0D1CR16</accession>
<feature type="region of interest" description="Disordered" evidence="7">
    <location>
        <begin position="902"/>
        <end position="928"/>
    </location>
</feature>
<evidence type="ECO:0000259" key="9">
    <source>
        <dbReference type="PROSITE" id="PS50222"/>
    </source>
</evidence>
<dbReference type="PANTHER" id="PTHR10336:SF36">
    <property type="entry name" value="1-PHOSPHATIDYLINOSITOL 4,5-BISPHOSPHATE PHOSPHODIESTERASE BETA-4"/>
    <property type="match status" value="1"/>
</dbReference>
<feature type="compositionally biased region" description="Low complexity" evidence="7">
    <location>
        <begin position="1422"/>
        <end position="1431"/>
    </location>
</feature>
<feature type="region of interest" description="Disordered" evidence="7">
    <location>
        <begin position="503"/>
        <end position="550"/>
    </location>
</feature>
<feature type="compositionally biased region" description="Polar residues" evidence="7">
    <location>
        <begin position="171"/>
        <end position="191"/>
    </location>
</feature>
<dbReference type="OrthoDB" id="269822at2759"/>
<dbReference type="PROSITE" id="PS50008">
    <property type="entry name" value="PIPLC_Y_DOMAIN"/>
    <property type="match status" value="1"/>
</dbReference>
<dbReference type="SMART" id="SM00149">
    <property type="entry name" value="PLCYc"/>
    <property type="match status" value="1"/>
</dbReference>